<dbReference type="RefSeq" id="WP_007276730.1">
    <property type="nucleotide sequence ID" value="NZ_ABCK01000001.1"/>
</dbReference>
<organism evidence="8 9">
    <name type="scientific">Lentisphaera araneosa HTCC2155</name>
    <dbReference type="NCBI Taxonomy" id="313628"/>
    <lineage>
        <taxon>Bacteria</taxon>
        <taxon>Pseudomonadati</taxon>
        <taxon>Lentisphaerota</taxon>
        <taxon>Lentisphaeria</taxon>
        <taxon>Lentisphaerales</taxon>
        <taxon>Lentisphaeraceae</taxon>
        <taxon>Lentisphaera</taxon>
    </lineage>
</organism>
<dbReference type="GO" id="GO:0006139">
    <property type="term" value="P:nucleobase-containing compound metabolic process"/>
    <property type="evidence" value="ECO:0007669"/>
    <property type="project" value="UniProtKB-ARBA"/>
</dbReference>
<keyword evidence="9" id="KW-1185">Reference proteome</keyword>
<dbReference type="GO" id="GO:0009416">
    <property type="term" value="P:response to light stimulus"/>
    <property type="evidence" value="ECO:0007669"/>
    <property type="project" value="TreeGrafter"/>
</dbReference>
<dbReference type="InterPro" id="IPR036134">
    <property type="entry name" value="Crypto/Photolyase_FAD-like_sf"/>
</dbReference>
<dbReference type="Proteomes" id="UP000004947">
    <property type="component" value="Unassembled WGS sequence"/>
</dbReference>
<dbReference type="InterPro" id="IPR036155">
    <property type="entry name" value="Crypto/Photolyase_N_sf"/>
</dbReference>
<dbReference type="Pfam" id="PF03441">
    <property type="entry name" value="FAD_binding_7"/>
    <property type="match status" value="1"/>
</dbReference>
<dbReference type="InterPro" id="IPR014729">
    <property type="entry name" value="Rossmann-like_a/b/a_fold"/>
</dbReference>
<dbReference type="AlphaFoldDB" id="A6DFN1"/>
<dbReference type="InterPro" id="IPR005101">
    <property type="entry name" value="Cryptochr/Photolyase_FAD-bd"/>
</dbReference>
<feature type="binding site" evidence="5">
    <location>
        <position position="212"/>
    </location>
    <ligand>
        <name>FAD</name>
        <dbReference type="ChEBI" id="CHEBI:57692"/>
    </ligand>
</feature>
<dbReference type="PROSITE" id="PS00394">
    <property type="entry name" value="DNA_PHOTOLYASES_1_1"/>
    <property type="match status" value="1"/>
</dbReference>
<evidence type="ECO:0000313" key="9">
    <source>
        <dbReference type="Proteomes" id="UP000004947"/>
    </source>
</evidence>
<evidence type="ECO:0000256" key="6">
    <source>
        <dbReference type="RuleBase" id="RU004182"/>
    </source>
</evidence>
<dbReference type="InterPro" id="IPR002081">
    <property type="entry name" value="Cryptochrome/DNA_photolyase_1"/>
</dbReference>
<evidence type="ECO:0000256" key="2">
    <source>
        <dbReference type="ARBA" id="ARBA00022630"/>
    </source>
</evidence>
<protein>
    <submittedName>
        <fullName evidence="8">Deoxyribodipyrimidine photolyase</fullName>
    </submittedName>
</protein>
<evidence type="ECO:0000256" key="3">
    <source>
        <dbReference type="ARBA" id="ARBA00022827"/>
    </source>
</evidence>
<feature type="domain" description="Photolyase/cryptochrome alpha/beta" evidence="7">
    <location>
        <begin position="3"/>
        <end position="133"/>
    </location>
</feature>
<accession>A6DFN1</accession>
<evidence type="ECO:0000259" key="7">
    <source>
        <dbReference type="PROSITE" id="PS51645"/>
    </source>
</evidence>
<comment type="cofactor">
    <cofactor evidence="1">
        <name>(6R)-5,10-methylene-5,6,7,8-tetrahydrofolate</name>
        <dbReference type="ChEBI" id="CHEBI:15636"/>
    </cofactor>
</comment>
<dbReference type="OrthoDB" id="9772484at2"/>
<dbReference type="GO" id="GO:0003677">
    <property type="term" value="F:DNA binding"/>
    <property type="evidence" value="ECO:0007669"/>
    <property type="project" value="TreeGrafter"/>
</dbReference>
<proteinExistence type="inferred from homology"/>
<dbReference type="Gene3D" id="1.25.40.80">
    <property type="match status" value="1"/>
</dbReference>
<sequence>MKEINVVWLKRDLRLNDHACLAAAEASELPYLIMYCFEPSLMNAPDVSENHLNFIYLSLMEMQTKLAPFNRPLYILHADATQALGYIQKKYQISTLFAHQEHGTARTWKRDRQVIDFCWQEEIELLEAEHSGIQRGIQNRDHWDKAWFSWHKTDIVRNSYSISPFNFDKSLFPAALQFKKTFKTYPKQMQAPGENTAHHYLKSFLAERGKNYHRFISKPSESRKSCGRLSPYLAWGNVSSRQVYQLVKASPKYKDNKRAYSGLLTRLKWRSHFIQKFEVECSYEYLCLNKGYELMSLDFNAEFIEAWKDGKTGYPLVDACMRCLHATGWINFRMRAMLTSFFCHHLAQDWRDGVYHLAKLFLDYEPGIHFPQFQMQAGTTGINTVRIYNPIKQSMDNDPEGEFIRQWIPELKDLSNDEIHEPWKIEIMEAKMKGYTNLHLYPAPIIDIKDTYSLARDRIWGLRSHALVKYEKIRILRTHTR</sequence>
<dbReference type="GO" id="GO:0071949">
    <property type="term" value="F:FAD binding"/>
    <property type="evidence" value="ECO:0007669"/>
    <property type="project" value="TreeGrafter"/>
</dbReference>
<dbReference type="PROSITE" id="PS51645">
    <property type="entry name" value="PHR_CRY_ALPHA_BETA"/>
    <property type="match status" value="1"/>
</dbReference>
<evidence type="ECO:0000313" key="8">
    <source>
        <dbReference type="EMBL" id="EDM29611.1"/>
    </source>
</evidence>
<dbReference type="PRINTS" id="PR00147">
    <property type="entry name" value="DNAPHOTLYASE"/>
</dbReference>
<name>A6DFN1_9BACT</name>
<comment type="cofactor">
    <cofactor evidence="5">
        <name>FAD</name>
        <dbReference type="ChEBI" id="CHEBI:57692"/>
    </cofactor>
    <text evidence="5">Binds 1 FAD per subunit.</text>
</comment>
<evidence type="ECO:0000256" key="4">
    <source>
        <dbReference type="ARBA" id="ARBA00022991"/>
    </source>
</evidence>
<dbReference type="SUPFAM" id="SSF52425">
    <property type="entry name" value="Cryptochrome/photolyase, N-terminal domain"/>
    <property type="match status" value="1"/>
</dbReference>
<dbReference type="PANTHER" id="PTHR11455">
    <property type="entry name" value="CRYPTOCHROME"/>
    <property type="match status" value="1"/>
</dbReference>
<dbReference type="InterPro" id="IPR018394">
    <property type="entry name" value="DNA_photolyase_1_CS_C"/>
</dbReference>
<dbReference type="Gene3D" id="1.10.579.10">
    <property type="entry name" value="DNA Cyclobutane Dipyrimidine Photolyase, subunit A, domain 3"/>
    <property type="match status" value="1"/>
</dbReference>
<keyword evidence="3 5" id="KW-0274">FAD</keyword>
<dbReference type="GO" id="GO:0006950">
    <property type="term" value="P:response to stress"/>
    <property type="evidence" value="ECO:0007669"/>
    <property type="project" value="UniProtKB-ARBA"/>
</dbReference>
<keyword evidence="8" id="KW-0456">Lyase</keyword>
<dbReference type="Pfam" id="PF00875">
    <property type="entry name" value="DNA_photolyase"/>
    <property type="match status" value="1"/>
</dbReference>
<dbReference type="eggNOG" id="COG0415">
    <property type="taxonomic scope" value="Bacteria"/>
</dbReference>
<keyword evidence="2 5" id="KW-0285">Flavoprotein</keyword>
<evidence type="ECO:0000256" key="5">
    <source>
        <dbReference type="PIRSR" id="PIRSR602081-1"/>
    </source>
</evidence>
<dbReference type="STRING" id="313628.LNTAR_17713"/>
<evidence type="ECO:0000256" key="1">
    <source>
        <dbReference type="ARBA" id="ARBA00001932"/>
    </source>
</evidence>
<dbReference type="PANTHER" id="PTHR11455:SF9">
    <property type="entry name" value="CRYPTOCHROME CIRCADIAN CLOCK 5 ISOFORM X1"/>
    <property type="match status" value="1"/>
</dbReference>
<comment type="similarity">
    <text evidence="6">Belongs to the DNA photolyase family.</text>
</comment>
<dbReference type="SUPFAM" id="SSF48173">
    <property type="entry name" value="Cryptochrome/photolyase FAD-binding domain"/>
    <property type="match status" value="1"/>
</dbReference>
<dbReference type="GO" id="GO:0003904">
    <property type="term" value="F:deoxyribodipyrimidine photo-lyase activity"/>
    <property type="evidence" value="ECO:0007669"/>
    <property type="project" value="TreeGrafter"/>
</dbReference>
<keyword evidence="4 6" id="KW-0157">Chromophore</keyword>
<dbReference type="InterPro" id="IPR006050">
    <property type="entry name" value="DNA_photolyase_N"/>
</dbReference>
<gene>
    <name evidence="8" type="ORF">LNTAR_17713</name>
</gene>
<comment type="caution">
    <text evidence="8">The sequence shown here is derived from an EMBL/GenBank/DDBJ whole genome shotgun (WGS) entry which is preliminary data.</text>
</comment>
<dbReference type="EMBL" id="ABCK01000001">
    <property type="protein sequence ID" value="EDM29611.1"/>
    <property type="molecule type" value="Genomic_DNA"/>
</dbReference>
<reference evidence="8 9" key="1">
    <citation type="journal article" date="2010" name="J. Bacteriol.">
        <title>Genome sequence of Lentisphaera araneosa HTCC2155T, the type species of the order Lentisphaerales in the phylum Lentisphaerae.</title>
        <authorList>
            <person name="Thrash J.C."/>
            <person name="Cho J.C."/>
            <person name="Vergin K.L."/>
            <person name="Morris R.M."/>
            <person name="Giovannoni S.J."/>
        </authorList>
    </citation>
    <scope>NUCLEOTIDE SEQUENCE [LARGE SCALE GENOMIC DNA]</scope>
    <source>
        <strain evidence="8 9">HTCC2155</strain>
    </source>
</reference>
<dbReference type="Gene3D" id="3.40.50.620">
    <property type="entry name" value="HUPs"/>
    <property type="match status" value="1"/>
</dbReference>